<protein>
    <submittedName>
        <fullName evidence="1">Uncharacterized protein</fullName>
    </submittedName>
</protein>
<dbReference type="EMBL" id="RJJX01000011">
    <property type="protein sequence ID" value="RUT78172.1"/>
    <property type="molecule type" value="Genomic_DNA"/>
</dbReference>
<keyword evidence="2" id="KW-1185">Reference proteome</keyword>
<comment type="caution">
    <text evidence="1">The sequence shown here is derived from an EMBL/GenBank/DDBJ whole genome shotgun (WGS) entry which is preliminary data.</text>
</comment>
<dbReference type="OrthoDB" id="1116051at2"/>
<name>A0A434AUP4_9BACT</name>
<evidence type="ECO:0000313" key="1">
    <source>
        <dbReference type="EMBL" id="RUT78172.1"/>
    </source>
</evidence>
<gene>
    <name evidence="1" type="ORF">DLK05_10020</name>
</gene>
<proteinExistence type="predicted"/>
<organism evidence="1 2">
    <name type="scientific">Ancylomarina longa</name>
    <dbReference type="NCBI Taxonomy" id="2487017"/>
    <lineage>
        <taxon>Bacteria</taxon>
        <taxon>Pseudomonadati</taxon>
        <taxon>Bacteroidota</taxon>
        <taxon>Bacteroidia</taxon>
        <taxon>Marinilabiliales</taxon>
        <taxon>Marinifilaceae</taxon>
        <taxon>Ancylomarina</taxon>
    </lineage>
</organism>
<dbReference type="AlphaFoldDB" id="A0A434AUP4"/>
<sequence>MEKEKSSIQKLNEFAEQTNRLITFTDKLYPSNAIHPVTYRRRTLYIPNNKGRSSYFVCFDDSRRMNRYARYSGVFFPIELSKSTKICIRKKDIVDKLNFFTKTNRCKIGQESFDSHVIYEEFDSIRNNQIFTNTKIQDLIRKAFVLKLRVGVNMLLVDFVPGFRKQSYFGIYTTHEWLTNPMRIEFLFDLAEEINRNINSMQEALEMAEL</sequence>
<evidence type="ECO:0000313" key="2">
    <source>
        <dbReference type="Proteomes" id="UP000282985"/>
    </source>
</evidence>
<accession>A0A434AUP4</accession>
<reference evidence="1 2" key="1">
    <citation type="submission" date="2018-11" db="EMBL/GenBank/DDBJ databases">
        <title>Parancylomarina longa gen. nov., sp. nov., isolated from sediments of southern Okinawa.</title>
        <authorList>
            <person name="Fu T."/>
        </authorList>
    </citation>
    <scope>NUCLEOTIDE SEQUENCE [LARGE SCALE GENOMIC DNA]</scope>
    <source>
        <strain evidence="1 2">T3-2 S1-C</strain>
    </source>
</reference>
<dbReference type="RefSeq" id="WP_127343841.1">
    <property type="nucleotide sequence ID" value="NZ_RJJX01000011.1"/>
</dbReference>
<dbReference type="Proteomes" id="UP000282985">
    <property type="component" value="Unassembled WGS sequence"/>
</dbReference>